<dbReference type="Proteomes" id="UP000054926">
    <property type="component" value="Unassembled WGS sequence"/>
</dbReference>
<sequence length="125" mass="13790">MKVCARGLMFALCFLSFSIFAFEGHVGGGYHGGAPNTVYHNNGYHNNVYHNNNGYYNNYHGNYYHNDDGYVGGVNVNTDNIWYDDNLDDNTGVVIGVPDEGYYDPSCQTVDDCSSGTCVLVNSCE</sequence>
<feature type="signal peptide" evidence="1">
    <location>
        <begin position="1"/>
        <end position="21"/>
    </location>
</feature>
<feature type="chain" id="PRO_5006918687" evidence="1">
    <location>
        <begin position="22"/>
        <end position="125"/>
    </location>
</feature>
<dbReference type="RefSeq" id="WP_058510688.1">
    <property type="nucleotide sequence ID" value="NZ_DAIOMV010000001.1"/>
</dbReference>
<dbReference type="PATRIC" id="fig|947033.5.peg.1872"/>
<accession>A0A0W0ZHH0</accession>
<evidence type="ECO:0000256" key="1">
    <source>
        <dbReference type="SAM" id="SignalP"/>
    </source>
</evidence>
<dbReference type="OrthoDB" id="5653738at2"/>
<proteinExistence type="predicted"/>
<reference evidence="2 3" key="1">
    <citation type="submission" date="2015-11" db="EMBL/GenBank/DDBJ databases">
        <title>Genomic analysis of 38 Legionella species identifies large and diverse effector repertoires.</title>
        <authorList>
            <person name="Burstein D."/>
            <person name="Amaro F."/>
            <person name="Zusman T."/>
            <person name="Lifshitz Z."/>
            <person name="Cohen O."/>
            <person name="Gilbert J.A."/>
            <person name="Pupko T."/>
            <person name="Shuman H.A."/>
            <person name="Segal G."/>
        </authorList>
    </citation>
    <scope>NUCLEOTIDE SEQUENCE [LARGE SCALE GENOMIC DNA]</scope>
    <source>
        <strain evidence="2 3">IMVS3376</strain>
    </source>
</reference>
<dbReference type="EMBL" id="LNYY01000019">
    <property type="protein sequence ID" value="KTD68613.1"/>
    <property type="molecule type" value="Genomic_DNA"/>
</dbReference>
<name>A0A0W0ZHH0_9GAMM</name>
<organism evidence="2 3">
    <name type="scientific">Legionella steelei</name>
    <dbReference type="NCBI Taxonomy" id="947033"/>
    <lineage>
        <taxon>Bacteria</taxon>
        <taxon>Pseudomonadati</taxon>
        <taxon>Pseudomonadota</taxon>
        <taxon>Gammaproteobacteria</taxon>
        <taxon>Legionellales</taxon>
        <taxon>Legionellaceae</taxon>
        <taxon>Legionella</taxon>
    </lineage>
</organism>
<keyword evidence="1" id="KW-0732">Signal</keyword>
<keyword evidence="3" id="KW-1185">Reference proteome</keyword>
<dbReference type="STRING" id="947033.Lste_1771"/>
<gene>
    <name evidence="2" type="ORF">Lste_1771</name>
</gene>
<evidence type="ECO:0000313" key="3">
    <source>
        <dbReference type="Proteomes" id="UP000054926"/>
    </source>
</evidence>
<comment type="caution">
    <text evidence="2">The sequence shown here is derived from an EMBL/GenBank/DDBJ whole genome shotgun (WGS) entry which is preliminary data.</text>
</comment>
<evidence type="ECO:0000313" key="2">
    <source>
        <dbReference type="EMBL" id="KTD68613.1"/>
    </source>
</evidence>
<dbReference type="AlphaFoldDB" id="A0A0W0ZHH0"/>
<protein>
    <submittedName>
        <fullName evidence="2">Uncharacterized protein</fullName>
    </submittedName>
</protein>